<dbReference type="EMBL" id="MOXJ01000004">
    <property type="protein sequence ID" value="PDO11237.1"/>
    <property type="molecule type" value="Genomic_DNA"/>
</dbReference>
<evidence type="ECO:0000256" key="5">
    <source>
        <dbReference type="ARBA" id="ARBA00022927"/>
    </source>
</evidence>
<proteinExistence type="inferred from homology"/>
<dbReference type="GO" id="GO:0005829">
    <property type="term" value="C:cytosol"/>
    <property type="evidence" value="ECO:0007669"/>
    <property type="project" value="TreeGrafter"/>
</dbReference>
<comment type="similarity">
    <text evidence="2">Belongs to the FliH family.</text>
</comment>
<dbReference type="Proteomes" id="UP000243688">
    <property type="component" value="Unassembled WGS sequence"/>
</dbReference>
<dbReference type="GO" id="GO:0015031">
    <property type="term" value="P:protein transport"/>
    <property type="evidence" value="ECO:0007669"/>
    <property type="project" value="UniProtKB-KW"/>
</dbReference>
<name>A0A2A6E398_9BACL</name>
<keyword evidence="6" id="KW-1006">Bacterial flagellum protein export</keyword>
<organism evidence="9 10">
    <name type="scientific">Candidatus Reconcilbacillus cellulovorans</name>
    <dbReference type="NCBI Taxonomy" id="1906605"/>
    <lineage>
        <taxon>Bacteria</taxon>
        <taxon>Bacillati</taxon>
        <taxon>Bacillota</taxon>
        <taxon>Bacilli</taxon>
        <taxon>Bacillales</taxon>
        <taxon>Paenibacillaceae</taxon>
        <taxon>Candidatus Reconcilbacillus</taxon>
    </lineage>
</organism>
<dbReference type="InterPro" id="IPR051472">
    <property type="entry name" value="T3SS_Stator/FliH"/>
</dbReference>
<evidence type="ECO:0000256" key="2">
    <source>
        <dbReference type="ARBA" id="ARBA00006602"/>
    </source>
</evidence>
<dbReference type="Pfam" id="PF02108">
    <property type="entry name" value="FliH"/>
    <property type="match status" value="1"/>
</dbReference>
<keyword evidence="5" id="KW-0653">Protein transport</keyword>
<gene>
    <name evidence="9" type="ORF">BLM47_03325</name>
</gene>
<evidence type="ECO:0000256" key="7">
    <source>
        <dbReference type="SAM" id="Coils"/>
    </source>
</evidence>
<keyword evidence="4" id="KW-1005">Bacterial flagellum biogenesis</keyword>
<evidence type="ECO:0000313" key="9">
    <source>
        <dbReference type="EMBL" id="PDO11237.1"/>
    </source>
</evidence>
<feature type="coiled-coil region" evidence="7">
    <location>
        <begin position="53"/>
        <end position="84"/>
    </location>
</feature>
<evidence type="ECO:0000259" key="8">
    <source>
        <dbReference type="Pfam" id="PF02108"/>
    </source>
</evidence>
<sequence length="270" mass="30232">MSKVLKPGFYVEDVSGRLIEPTVCTAVSSPLRDRPAGGSERGRQLGEMEERLLRDAETAAQELLARAAAEADRMREDARREIAQWWAKRREEDERVREEAREAGYRQGYAEGAEEARRAVHQEYAAMLAEAAAVVEQAARMKRQMIAESEPFLVELSVAIAEKIISRQLTLERRWVIDLVREQLARRKETGTITVCVAPRNFELLREARSELRAAVDSRAELIIVPDSSVRDDGCVIRSDFGSVDARVETQLSEIRRALLAVAAEEAGAG</sequence>
<dbReference type="InterPro" id="IPR018035">
    <property type="entry name" value="Flagellar_FliH/T3SS_HrpE"/>
</dbReference>
<protein>
    <recommendedName>
        <fullName evidence="8">Flagellar assembly protein FliH/Type III secretion system HrpE domain-containing protein</fullName>
    </recommendedName>
</protein>
<dbReference type="PANTHER" id="PTHR34982">
    <property type="entry name" value="YOP PROTEINS TRANSLOCATION PROTEIN L"/>
    <property type="match status" value="1"/>
</dbReference>
<dbReference type="AlphaFoldDB" id="A0A2A6E398"/>
<accession>A0A2A6E398</accession>
<keyword evidence="7" id="KW-0175">Coiled coil</keyword>
<dbReference type="GO" id="GO:0044781">
    <property type="term" value="P:bacterial-type flagellum organization"/>
    <property type="evidence" value="ECO:0007669"/>
    <property type="project" value="UniProtKB-KW"/>
</dbReference>
<evidence type="ECO:0000313" key="10">
    <source>
        <dbReference type="Proteomes" id="UP000243688"/>
    </source>
</evidence>
<keyword evidence="3" id="KW-0813">Transport</keyword>
<feature type="domain" description="Flagellar assembly protein FliH/Type III secretion system HrpE" evidence="8">
    <location>
        <begin position="131"/>
        <end position="254"/>
    </location>
</feature>
<evidence type="ECO:0000256" key="1">
    <source>
        <dbReference type="ARBA" id="ARBA00003041"/>
    </source>
</evidence>
<comment type="function">
    <text evidence="1">Needed for flagellar regrowth and assembly.</text>
</comment>
<dbReference type="PANTHER" id="PTHR34982:SF1">
    <property type="entry name" value="FLAGELLAR ASSEMBLY PROTEIN FLIH"/>
    <property type="match status" value="1"/>
</dbReference>
<evidence type="ECO:0000256" key="6">
    <source>
        <dbReference type="ARBA" id="ARBA00023225"/>
    </source>
</evidence>
<reference evidence="9 10" key="1">
    <citation type="submission" date="2016-12" db="EMBL/GenBank/DDBJ databases">
        <title>Candidatus Reconcilibacillus cellulovorans genome.</title>
        <authorList>
            <person name="Kolinko S."/>
            <person name="Wu Y.-W."/>
            <person name="Tachea F."/>
            <person name="Denzel E."/>
            <person name="Hiras J."/>
            <person name="Baecker N."/>
            <person name="Chan L.J."/>
            <person name="Eichorst S.A."/>
            <person name="Frey D."/>
            <person name="Adams P.D."/>
            <person name="Pray T."/>
            <person name="Tanjore D."/>
            <person name="Petzold C.J."/>
            <person name="Gladden J.M."/>
            <person name="Simmons B.A."/>
            <person name="Singer S.W."/>
        </authorList>
    </citation>
    <scope>NUCLEOTIDE SEQUENCE [LARGE SCALE GENOMIC DNA]</scope>
    <source>
        <strain evidence="9">JTherm</strain>
    </source>
</reference>
<evidence type="ECO:0000256" key="3">
    <source>
        <dbReference type="ARBA" id="ARBA00022448"/>
    </source>
</evidence>
<evidence type="ECO:0000256" key="4">
    <source>
        <dbReference type="ARBA" id="ARBA00022795"/>
    </source>
</evidence>
<comment type="caution">
    <text evidence="9">The sequence shown here is derived from an EMBL/GenBank/DDBJ whole genome shotgun (WGS) entry which is preliminary data.</text>
</comment>